<keyword evidence="5 7" id="KW-1133">Transmembrane helix</keyword>
<dbReference type="AlphaFoldDB" id="A0AAW7C851"/>
<dbReference type="InterPro" id="IPR050545">
    <property type="entry name" value="Mycobact_MmpL"/>
</dbReference>
<keyword evidence="3" id="KW-1003">Cell membrane</keyword>
<feature type="transmembrane region" description="Helical" evidence="7">
    <location>
        <begin position="31"/>
        <end position="49"/>
    </location>
</feature>
<feature type="domain" description="Membrane transport protein MMPL" evidence="8">
    <location>
        <begin position="2"/>
        <end position="98"/>
    </location>
</feature>
<dbReference type="Pfam" id="PF03176">
    <property type="entry name" value="MMPL"/>
    <property type="match status" value="1"/>
</dbReference>
<evidence type="ECO:0000256" key="4">
    <source>
        <dbReference type="ARBA" id="ARBA00022692"/>
    </source>
</evidence>
<evidence type="ECO:0000259" key="8">
    <source>
        <dbReference type="Pfam" id="PF03176"/>
    </source>
</evidence>
<dbReference type="Proteomes" id="UP001223084">
    <property type="component" value="Unassembled WGS sequence"/>
</dbReference>
<keyword evidence="6 7" id="KW-0472">Membrane</keyword>
<dbReference type="PANTHER" id="PTHR33406">
    <property type="entry name" value="MEMBRANE PROTEIN MJ1562-RELATED"/>
    <property type="match status" value="1"/>
</dbReference>
<name>A0AAW7C851_HEYCO</name>
<comment type="subcellular location">
    <subcellularLocation>
        <location evidence="1">Cell membrane</location>
        <topology evidence="1">Multi-pass membrane protein</topology>
    </subcellularLocation>
</comment>
<keyword evidence="4 7" id="KW-0812">Transmembrane</keyword>
<protein>
    <submittedName>
        <fullName evidence="9">MMPL family transporter</fullName>
    </submittedName>
</protein>
<gene>
    <name evidence="9" type="ORF">QN341_00865</name>
</gene>
<dbReference type="EMBL" id="JASUZX010000001">
    <property type="protein sequence ID" value="MDL5039649.1"/>
    <property type="molecule type" value="Genomic_DNA"/>
</dbReference>
<evidence type="ECO:0000256" key="3">
    <source>
        <dbReference type="ARBA" id="ARBA00022475"/>
    </source>
</evidence>
<comment type="similarity">
    <text evidence="2">Belongs to the resistance-nodulation-cell division (RND) (TC 2.A.6) family. MmpL subfamily.</text>
</comment>
<evidence type="ECO:0000256" key="7">
    <source>
        <dbReference type="SAM" id="Phobius"/>
    </source>
</evidence>
<evidence type="ECO:0000256" key="5">
    <source>
        <dbReference type="ARBA" id="ARBA00022989"/>
    </source>
</evidence>
<evidence type="ECO:0000313" key="10">
    <source>
        <dbReference type="Proteomes" id="UP001223084"/>
    </source>
</evidence>
<dbReference type="SUPFAM" id="SSF82866">
    <property type="entry name" value="Multidrug efflux transporter AcrB transmembrane domain"/>
    <property type="match status" value="1"/>
</dbReference>
<feature type="transmembrane region" description="Helical" evidence="7">
    <location>
        <begin position="77"/>
        <end position="96"/>
    </location>
</feature>
<reference evidence="9" key="1">
    <citation type="submission" date="2023-06" db="EMBL/GenBank/DDBJ databases">
        <title>Probiogenomic evaluation and L lactic producing Weizmannia coaggulans BKMTCR2-2 from tree bark.</title>
        <authorList>
            <person name="Mahittikon J."/>
            <person name="Tanasupawat S."/>
        </authorList>
    </citation>
    <scope>NUCLEOTIDE SEQUENCE</scope>
    <source>
        <strain evidence="9">BKMTCR2-2</strain>
    </source>
</reference>
<evidence type="ECO:0000256" key="6">
    <source>
        <dbReference type="ARBA" id="ARBA00023136"/>
    </source>
</evidence>
<comment type="caution">
    <text evidence="9">The sequence shown here is derived from an EMBL/GenBank/DDBJ whole genome shotgun (WGS) entry which is preliminary data.</text>
</comment>
<dbReference type="InterPro" id="IPR004869">
    <property type="entry name" value="MMPL_dom"/>
</dbReference>
<organism evidence="9 10">
    <name type="scientific">Heyndrickxia coagulans</name>
    <name type="common">Weizmannia coagulans</name>
    <dbReference type="NCBI Taxonomy" id="1398"/>
    <lineage>
        <taxon>Bacteria</taxon>
        <taxon>Bacillati</taxon>
        <taxon>Bacillota</taxon>
        <taxon>Bacilli</taxon>
        <taxon>Bacillales</taxon>
        <taxon>Bacillaceae</taxon>
        <taxon>Heyndrickxia</taxon>
    </lineage>
</organism>
<evidence type="ECO:0000256" key="2">
    <source>
        <dbReference type="ARBA" id="ARBA00010157"/>
    </source>
</evidence>
<sequence>MAVGCSFLASQAVVAFLAKWVDFPIFDYTHIFLVAVLFGIGTDYCILLIHRFKEELPNFETVNEAVIHTFRSGDRTVFFSSLTVLVGFSAIGLQHIPVRRRRRSRDCLPYFMPGDDCPDFDVHFGTKLFWPMNKNISHS</sequence>
<evidence type="ECO:0000313" key="9">
    <source>
        <dbReference type="EMBL" id="MDL5039649.1"/>
    </source>
</evidence>
<proteinExistence type="inferred from homology"/>
<accession>A0AAW7C851</accession>
<evidence type="ECO:0000256" key="1">
    <source>
        <dbReference type="ARBA" id="ARBA00004651"/>
    </source>
</evidence>
<dbReference type="Gene3D" id="1.20.1640.10">
    <property type="entry name" value="Multidrug efflux transporter AcrB transmembrane domain"/>
    <property type="match status" value="1"/>
</dbReference>
<dbReference type="PANTHER" id="PTHR33406:SF6">
    <property type="entry name" value="MEMBRANE PROTEIN YDGH-RELATED"/>
    <property type="match status" value="1"/>
</dbReference>
<dbReference type="GO" id="GO:0005886">
    <property type="term" value="C:plasma membrane"/>
    <property type="evidence" value="ECO:0007669"/>
    <property type="project" value="UniProtKB-SubCell"/>
</dbReference>